<dbReference type="PANTHER" id="PTHR19303">
    <property type="entry name" value="TRANSPOSON"/>
    <property type="match status" value="1"/>
</dbReference>
<keyword evidence="3" id="KW-1185">Reference proteome</keyword>
<dbReference type="AlphaFoldDB" id="A0AAW0WU65"/>
<dbReference type="InterPro" id="IPR004875">
    <property type="entry name" value="DDE_SF_endonuclease_dom"/>
</dbReference>
<dbReference type="GO" id="GO:0005634">
    <property type="term" value="C:nucleus"/>
    <property type="evidence" value="ECO:0007669"/>
    <property type="project" value="TreeGrafter"/>
</dbReference>
<protein>
    <recommendedName>
        <fullName evidence="1">DDE-1 domain-containing protein</fullName>
    </recommendedName>
</protein>
<accession>A0AAW0WU65</accession>
<dbReference type="GO" id="GO:0003677">
    <property type="term" value="F:DNA binding"/>
    <property type="evidence" value="ECO:0007669"/>
    <property type="project" value="TreeGrafter"/>
</dbReference>
<dbReference type="InterPro" id="IPR050863">
    <property type="entry name" value="CenT-Element_Derived"/>
</dbReference>
<dbReference type="PANTHER" id="PTHR19303:SF26">
    <property type="entry name" value="TIGGER TRANSPOSABLE ELEMENT-DERIVED PROTEIN 1"/>
    <property type="match status" value="1"/>
</dbReference>
<proteinExistence type="predicted"/>
<evidence type="ECO:0000313" key="3">
    <source>
        <dbReference type="Proteomes" id="UP001445076"/>
    </source>
</evidence>
<organism evidence="2 3">
    <name type="scientific">Cherax quadricarinatus</name>
    <name type="common">Australian red claw crayfish</name>
    <dbReference type="NCBI Taxonomy" id="27406"/>
    <lineage>
        <taxon>Eukaryota</taxon>
        <taxon>Metazoa</taxon>
        <taxon>Ecdysozoa</taxon>
        <taxon>Arthropoda</taxon>
        <taxon>Crustacea</taxon>
        <taxon>Multicrustacea</taxon>
        <taxon>Malacostraca</taxon>
        <taxon>Eumalacostraca</taxon>
        <taxon>Eucarida</taxon>
        <taxon>Decapoda</taxon>
        <taxon>Pleocyemata</taxon>
        <taxon>Astacidea</taxon>
        <taxon>Parastacoidea</taxon>
        <taxon>Parastacidae</taxon>
        <taxon>Cherax</taxon>
    </lineage>
</organism>
<dbReference type="EMBL" id="JARKIK010000061">
    <property type="protein sequence ID" value="KAK8731439.1"/>
    <property type="molecule type" value="Genomic_DNA"/>
</dbReference>
<reference evidence="2 3" key="1">
    <citation type="journal article" date="2024" name="BMC Genomics">
        <title>Genome assembly of redclaw crayfish (Cherax quadricarinatus) provides insights into its immune adaptation and hypoxia tolerance.</title>
        <authorList>
            <person name="Liu Z."/>
            <person name="Zheng J."/>
            <person name="Li H."/>
            <person name="Fang K."/>
            <person name="Wang S."/>
            <person name="He J."/>
            <person name="Zhou D."/>
            <person name="Weng S."/>
            <person name="Chi M."/>
            <person name="Gu Z."/>
            <person name="He J."/>
            <person name="Li F."/>
            <person name="Wang M."/>
        </authorList>
    </citation>
    <scope>NUCLEOTIDE SEQUENCE [LARGE SCALE GENOMIC DNA]</scope>
    <source>
        <strain evidence="2">ZL_2023a</strain>
    </source>
</reference>
<name>A0AAW0WU65_CHEQU</name>
<comment type="caution">
    <text evidence="2">The sequence shown here is derived from an EMBL/GenBank/DDBJ whole genome shotgun (WGS) entry which is preliminary data.</text>
</comment>
<feature type="non-terminal residue" evidence="2">
    <location>
        <position position="1"/>
    </location>
</feature>
<sequence>PTVEAYCKKKKIPFKILLLADNAPGHPRALIGMYKEINVIFMPVNTTSLLQPMNQGLTAVFKSYYLRRTFTKAITALDSDTVPGPKQNKLKAFWKDFTILDGIKTIKDAWEEVKETTLKGVWKKLIPELTDDSEGFENPVEEVTTDVVDMARELELEVSAEDVAELLASHDKTLTDEDLLIEEQRKRFHEEEFYPDDRSDVPREMTSKELEEAIKCIEMGMAAFERIDPDFERSSKVNAILLNGIACYKEILRERGQQSKRQNLLLPYFKKVTLQPSTATGQPSTSAATASLEQPSISTATASLEQPSTSTAGVKSDRPCHVDYVPSILEYVSSSKRMKQECHIKNFEKRQAMKKKRIDKEKINADCTTSTAEVDSSQEDTSSIKITTERCNIMKGRQEMQETAQTTEQPDLLPVLKDADVWQKQDKGIVFKEVMDRPTESVINTDSHENVINNSTGRPLYLFIDEPKVDSMIKPPCALTDEEKIKFTLRLSQVFTDEQEAELFRCFQKVDILFGGITSTEACRLAYDFAAKFNIEPHPAWDVNKKADIEWLQGFLNRHPSITVKKGDWASSHVAFTNSAADHVLKAVPNLLTAKIIDEESSKSSSDSLHSKDKHLLTDHNYATKCIDQPHEQHNIRHEWLFRKISADEAQDNSMLKRMTSLNKCMQNCEDFQGDFNIGETIYIIENKNAFEEKENTSLFSKENEYVCENEVDLGTNEGNNLCIKEDLIIKEEEDCLSENADYMSAMDYA</sequence>
<dbReference type="Proteomes" id="UP001445076">
    <property type="component" value="Unassembled WGS sequence"/>
</dbReference>
<gene>
    <name evidence="2" type="ORF">OTU49_007608</name>
</gene>
<dbReference type="Pfam" id="PF03184">
    <property type="entry name" value="DDE_1"/>
    <property type="match status" value="1"/>
</dbReference>
<evidence type="ECO:0000313" key="2">
    <source>
        <dbReference type="EMBL" id="KAK8731439.1"/>
    </source>
</evidence>
<evidence type="ECO:0000259" key="1">
    <source>
        <dbReference type="Pfam" id="PF03184"/>
    </source>
</evidence>
<feature type="domain" description="DDE-1" evidence="1">
    <location>
        <begin position="10"/>
        <end position="122"/>
    </location>
</feature>